<feature type="transmembrane region" description="Helical" evidence="7">
    <location>
        <begin position="392"/>
        <end position="413"/>
    </location>
</feature>
<evidence type="ECO:0000256" key="5">
    <source>
        <dbReference type="ARBA" id="ARBA00023136"/>
    </source>
</evidence>
<keyword evidence="9" id="KW-1185">Reference proteome</keyword>
<feature type="transmembrane region" description="Helical" evidence="7">
    <location>
        <begin position="153"/>
        <end position="170"/>
    </location>
</feature>
<evidence type="ECO:0000256" key="3">
    <source>
        <dbReference type="ARBA" id="ARBA00022692"/>
    </source>
</evidence>
<evidence type="ECO:0000256" key="7">
    <source>
        <dbReference type="SAM" id="Phobius"/>
    </source>
</evidence>
<dbReference type="Proteomes" id="UP001500604">
    <property type="component" value="Unassembled WGS sequence"/>
</dbReference>
<keyword evidence="4 7" id="KW-1133">Transmembrane helix</keyword>
<dbReference type="RefSeq" id="WP_345194398.1">
    <property type="nucleotide sequence ID" value="NZ_BAABFL010000089.1"/>
</dbReference>
<feature type="transmembrane region" description="Helical" evidence="7">
    <location>
        <begin position="260"/>
        <end position="283"/>
    </location>
</feature>
<keyword evidence="6" id="KW-0769">Symport</keyword>
<dbReference type="PRINTS" id="PR00176">
    <property type="entry name" value="NANEUSMPORT"/>
</dbReference>
<feature type="transmembrane region" description="Helical" evidence="7">
    <location>
        <begin position="434"/>
        <end position="453"/>
    </location>
</feature>
<accession>A0ABP8UXN3</accession>
<feature type="transmembrane region" description="Helical" evidence="7">
    <location>
        <begin position="349"/>
        <end position="372"/>
    </location>
</feature>
<evidence type="ECO:0000313" key="9">
    <source>
        <dbReference type="Proteomes" id="UP001500604"/>
    </source>
</evidence>
<dbReference type="NCBIfam" id="NF037979">
    <property type="entry name" value="Na_transp"/>
    <property type="match status" value="1"/>
</dbReference>
<keyword evidence="3 6" id="KW-0812">Transmembrane</keyword>
<gene>
    <name evidence="8" type="ORF">GCM10023116_09730</name>
</gene>
<dbReference type="InterPro" id="IPR047218">
    <property type="entry name" value="YocR/YhdH-like"/>
</dbReference>
<feature type="transmembrane region" description="Helical" evidence="7">
    <location>
        <begin position="182"/>
        <end position="200"/>
    </location>
</feature>
<comment type="subcellular location">
    <subcellularLocation>
        <location evidence="1">Membrane</location>
        <topology evidence="1">Multi-pass membrane protein</topology>
    </subcellularLocation>
</comment>
<protein>
    <recommendedName>
        <fullName evidence="6">Transporter</fullName>
    </recommendedName>
</protein>
<dbReference type="PANTHER" id="PTHR42948:SF1">
    <property type="entry name" value="TRANSPORTER"/>
    <property type="match status" value="1"/>
</dbReference>
<dbReference type="SUPFAM" id="SSF161070">
    <property type="entry name" value="SNF-like"/>
    <property type="match status" value="1"/>
</dbReference>
<evidence type="ECO:0000313" key="8">
    <source>
        <dbReference type="EMBL" id="GAA4648703.1"/>
    </source>
</evidence>
<reference evidence="9" key="1">
    <citation type="journal article" date="2019" name="Int. J. Syst. Evol. Microbiol.">
        <title>The Global Catalogue of Microorganisms (GCM) 10K type strain sequencing project: providing services to taxonomists for standard genome sequencing and annotation.</title>
        <authorList>
            <consortium name="The Broad Institute Genomics Platform"/>
            <consortium name="The Broad Institute Genome Sequencing Center for Infectious Disease"/>
            <person name="Wu L."/>
            <person name="Ma J."/>
        </authorList>
    </citation>
    <scope>NUCLEOTIDE SEQUENCE [LARGE SCALE GENOMIC DNA]</scope>
    <source>
        <strain evidence="9">JCM 17805</strain>
    </source>
</reference>
<dbReference type="Pfam" id="PF00209">
    <property type="entry name" value="SNF"/>
    <property type="match status" value="2"/>
</dbReference>
<proteinExistence type="inferred from homology"/>
<dbReference type="InterPro" id="IPR000175">
    <property type="entry name" value="Na/ntran_symport"/>
</dbReference>
<feature type="transmembrane region" description="Helical" evidence="7">
    <location>
        <begin position="12"/>
        <end position="33"/>
    </location>
</feature>
<keyword evidence="5 7" id="KW-0472">Membrane</keyword>
<comment type="caution">
    <text evidence="8">The sequence shown here is derived from an EMBL/GenBank/DDBJ whole genome shotgun (WGS) entry which is preliminary data.</text>
</comment>
<keyword evidence="2 6" id="KW-0813">Transport</keyword>
<feature type="transmembrane region" description="Helical" evidence="7">
    <location>
        <begin position="220"/>
        <end position="248"/>
    </location>
</feature>
<evidence type="ECO:0000256" key="1">
    <source>
        <dbReference type="ARBA" id="ARBA00004141"/>
    </source>
</evidence>
<evidence type="ECO:0000256" key="6">
    <source>
        <dbReference type="RuleBase" id="RU003732"/>
    </source>
</evidence>
<dbReference type="PROSITE" id="PS50267">
    <property type="entry name" value="NA_NEUROTRAN_SYMP_3"/>
    <property type="match status" value="1"/>
</dbReference>
<dbReference type="EMBL" id="BAABFL010000089">
    <property type="protein sequence ID" value="GAA4648703.1"/>
    <property type="molecule type" value="Genomic_DNA"/>
</dbReference>
<feature type="transmembrane region" description="Helical" evidence="7">
    <location>
        <begin position="45"/>
        <end position="65"/>
    </location>
</feature>
<evidence type="ECO:0000256" key="4">
    <source>
        <dbReference type="ARBA" id="ARBA00022989"/>
    </source>
</evidence>
<feature type="transmembrane region" description="Helical" evidence="7">
    <location>
        <begin position="96"/>
        <end position="121"/>
    </location>
</feature>
<dbReference type="PANTHER" id="PTHR42948">
    <property type="entry name" value="TRANSPORTER"/>
    <property type="match status" value="1"/>
</dbReference>
<feature type="transmembrane region" description="Helical" evidence="7">
    <location>
        <begin position="312"/>
        <end position="337"/>
    </location>
</feature>
<sequence length="457" mass="49234">MGDQKTAALGTWANRWTFILAAAGSAIGLGNIWKFPFITGEYGGGAFVLVYLVCIALVGIPIMMAETVLGRHGRHSPIVTMRELARESDAGRGWSLVGWMGVLAGFLILSFYSVIAGWALAFTWDMGSGDLMGLTGEQVGAHFDALVANPMQLTFWHTIFMVLTALVIARGIHKGLENSVRVIMPLLFVLLIVLLGYSIVETDQFGRGFSFLFSFDFSKLTWEAVLAAMGHAFFTLSLGMGAIMAYGAYMPKSASIGSTVITVAVLDTVVALVAGLAIFPIVFANGMEPGAGPGLLFVSLPTAFGHMPGGQVFGVLFFVLVSLAALSSSISLIEPAVAWATERFSMSRLVATSLFSALVWLIGMGTVFSFNLWSGEEYQLFGMTVFELLDFVTANIMLPLGGLLIAIFAGWVMKRSVVYKELNLSLGRFNLWRALCRVIAPVCVFVIFVANLYKAIA</sequence>
<dbReference type="CDD" id="cd10336">
    <property type="entry name" value="SLC6sbd_Tyt1-Like"/>
    <property type="match status" value="1"/>
</dbReference>
<evidence type="ECO:0000256" key="2">
    <source>
        <dbReference type="ARBA" id="ARBA00022448"/>
    </source>
</evidence>
<name>A0ABP8UXN3_9GAMM</name>
<organism evidence="8 9">
    <name type="scientific">Kistimonas scapharcae</name>
    <dbReference type="NCBI Taxonomy" id="1036133"/>
    <lineage>
        <taxon>Bacteria</taxon>
        <taxon>Pseudomonadati</taxon>
        <taxon>Pseudomonadota</taxon>
        <taxon>Gammaproteobacteria</taxon>
        <taxon>Oceanospirillales</taxon>
        <taxon>Endozoicomonadaceae</taxon>
        <taxon>Kistimonas</taxon>
    </lineage>
</organism>
<dbReference type="InterPro" id="IPR037272">
    <property type="entry name" value="SNS_sf"/>
</dbReference>
<dbReference type="PROSITE" id="PS00610">
    <property type="entry name" value="NA_NEUROTRAN_SYMP_1"/>
    <property type="match status" value="1"/>
</dbReference>
<comment type="similarity">
    <text evidence="6">Belongs to the sodium:neurotransmitter symporter (SNF) (TC 2.A.22) family.</text>
</comment>